<keyword evidence="2" id="KW-1185">Reference proteome</keyword>
<evidence type="ECO:0000313" key="1">
    <source>
        <dbReference type="EMBL" id="RYO83246.1"/>
    </source>
</evidence>
<reference evidence="1 2" key="1">
    <citation type="submission" date="2018-06" db="EMBL/GenBank/DDBJ databases">
        <title>Complete Genomes of Monosporascus.</title>
        <authorList>
            <person name="Robinson A.J."/>
            <person name="Natvig D.O."/>
        </authorList>
    </citation>
    <scope>NUCLEOTIDE SEQUENCE [LARGE SCALE GENOMIC DNA]</scope>
    <source>
        <strain evidence="1 2">CBS 609.92</strain>
    </source>
</reference>
<organism evidence="1 2">
    <name type="scientific">Monosporascus cannonballus</name>
    <dbReference type="NCBI Taxonomy" id="155416"/>
    <lineage>
        <taxon>Eukaryota</taxon>
        <taxon>Fungi</taxon>
        <taxon>Dikarya</taxon>
        <taxon>Ascomycota</taxon>
        <taxon>Pezizomycotina</taxon>
        <taxon>Sordariomycetes</taxon>
        <taxon>Xylariomycetidae</taxon>
        <taxon>Xylariales</taxon>
        <taxon>Xylariales incertae sedis</taxon>
        <taxon>Monosporascus</taxon>
    </lineage>
</organism>
<dbReference type="EMBL" id="QJNS01000193">
    <property type="protein sequence ID" value="RYO83246.1"/>
    <property type="molecule type" value="Genomic_DNA"/>
</dbReference>
<dbReference type="InterPro" id="IPR036322">
    <property type="entry name" value="WD40_repeat_dom_sf"/>
</dbReference>
<name>A0ABY0H355_9PEZI</name>
<comment type="caution">
    <text evidence="1">The sequence shown here is derived from an EMBL/GenBank/DDBJ whole genome shotgun (WGS) entry which is preliminary data.</text>
</comment>
<evidence type="ECO:0000313" key="2">
    <source>
        <dbReference type="Proteomes" id="UP000294003"/>
    </source>
</evidence>
<gene>
    <name evidence="1" type="ORF">DL762_006225</name>
</gene>
<accession>A0ABY0H355</accession>
<sequence>MQRFRRSQTSALCYGEEFLAVGLTSGPASLYYATSHQEYNVLDHGEAVKFIAFQRQNSPTGNLRLEKPPRPLDMDFDGDTLRVASNKNYVASWGLGQGAQPEPAQRPWSNALEPDHTPLHLSPCAFTLCASHGMLAVAHLDGDLALLDPFADRQLECFVPTAKRSPKLQRVSPCSW</sequence>
<dbReference type="Proteomes" id="UP000294003">
    <property type="component" value="Unassembled WGS sequence"/>
</dbReference>
<dbReference type="SUPFAM" id="SSF50978">
    <property type="entry name" value="WD40 repeat-like"/>
    <property type="match status" value="1"/>
</dbReference>
<evidence type="ECO:0008006" key="3">
    <source>
        <dbReference type="Google" id="ProtNLM"/>
    </source>
</evidence>
<proteinExistence type="predicted"/>
<protein>
    <recommendedName>
        <fullName evidence="3">CNH domain-containing protein</fullName>
    </recommendedName>
</protein>